<protein>
    <recommendedName>
        <fullName evidence="3">TonB C-terminal domain-containing protein</fullName>
    </recommendedName>
</protein>
<reference evidence="1 2" key="1">
    <citation type="submission" date="2020-08" db="EMBL/GenBank/DDBJ databases">
        <title>A Genomic Blueprint of the Chicken Gut Microbiome.</title>
        <authorList>
            <person name="Gilroy R."/>
            <person name="Ravi A."/>
            <person name="Getino M."/>
            <person name="Pursley I."/>
            <person name="Horton D.L."/>
            <person name="Alikhan N.-F."/>
            <person name="Baker D."/>
            <person name="Gharbi K."/>
            <person name="Hall N."/>
            <person name="Watson M."/>
            <person name="Adriaenssens E.M."/>
            <person name="Foster-Nyarko E."/>
            <person name="Jarju S."/>
            <person name="Secka A."/>
            <person name="Antonio M."/>
            <person name="Oren A."/>
            <person name="Chaudhuri R."/>
            <person name="La Ragione R.M."/>
            <person name="Hildebrand F."/>
            <person name="Pallen M.J."/>
        </authorList>
    </citation>
    <scope>NUCLEOTIDE SEQUENCE [LARGE SCALE GENOMIC DNA]</scope>
    <source>
        <strain evidence="1 2">Sa1CVN1</strain>
    </source>
</reference>
<evidence type="ECO:0000313" key="1">
    <source>
        <dbReference type="EMBL" id="MBD8039904.1"/>
    </source>
</evidence>
<sequence>MKPMICFLLLALGACGGQQKTGTPLAAETDTIQVKEPDKEPITLERETGKPVYDMIDGDTVYRYADSGPEFSIPKPHGSEYNTGLEHYIQEAVKDIHIGEGISVVSFVVNKMGLPCHVTLARSAKVFAPDARSYRQMDSIACEVVRNLPYFIPASLNGEPVNHLIGVAVRFK</sequence>
<dbReference type="Gene3D" id="3.30.1150.10">
    <property type="match status" value="1"/>
</dbReference>
<proteinExistence type="predicted"/>
<dbReference type="PROSITE" id="PS51257">
    <property type="entry name" value="PROKAR_LIPOPROTEIN"/>
    <property type="match status" value="1"/>
</dbReference>
<keyword evidence="2" id="KW-1185">Reference proteome</keyword>
<comment type="caution">
    <text evidence="1">The sequence shown here is derived from an EMBL/GenBank/DDBJ whole genome shotgun (WGS) entry which is preliminary data.</text>
</comment>
<organism evidence="1 2">
    <name type="scientific">Phocaeicola intestinalis</name>
    <dbReference type="NCBI Taxonomy" id="2762212"/>
    <lineage>
        <taxon>Bacteria</taxon>
        <taxon>Pseudomonadati</taxon>
        <taxon>Bacteroidota</taxon>
        <taxon>Bacteroidia</taxon>
        <taxon>Bacteroidales</taxon>
        <taxon>Bacteroidaceae</taxon>
        <taxon>Phocaeicola</taxon>
    </lineage>
</organism>
<gene>
    <name evidence="1" type="ORF">H9625_05470</name>
</gene>
<name>A0ABR8Y6V1_9BACT</name>
<evidence type="ECO:0008006" key="3">
    <source>
        <dbReference type="Google" id="ProtNLM"/>
    </source>
</evidence>
<evidence type="ECO:0000313" key="2">
    <source>
        <dbReference type="Proteomes" id="UP000620874"/>
    </source>
</evidence>
<dbReference type="RefSeq" id="WP_191763335.1">
    <property type="nucleotide sequence ID" value="NZ_JACSPP010000011.1"/>
</dbReference>
<accession>A0ABR8Y6V1</accession>
<dbReference type="Proteomes" id="UP000620874">
    <property type="component" value="Unassembled WGS sequence"/>
</dbReference>
<dbReference type="EMBL" id="JACSPP010000011">
    <property type="protein sequence ID" value="MBD8039904.1"/>
    <property type="molecule type" value="Genomic_DNA"/>
</dbReference>